<keyword evidence="1" id="KW-0677">Repeat</keyword>
<dbReference type="Pfam" id="PF13429">
    <property type="entry name" value="TPR_15"/>
    <property type="match status" value="1"/>
</dbReference>
<dbReference type="PROSITE" id="PS50005">
    <property type="entry name" value="TPR"/>
    <property type="match status" value="2"/>
</dbReference>
<dbReference type="InterPro" id="IPR011990">
    <property type="entry name" value="TPR-like_helical_dom_sf"/>
</dbReference>
<name>A0A9X3RBZ5_9BACL</name>
<dbReference type="Proteomes" id="UP001152173">
    <property type="component" value="Unassembled WGS sequence"/>
</dbReference>
<dbReference type="Gene3D" id="1.25.40.10">
    <property type="entry name" value="Tetratricopeptide repeat domain"/>
    <property type="match status" value="2"/>
</dbReference>
<evidence type="ECO:0000256" key="1">
    <source>
        <dbReference type="ARBA" id="ARBA00022737"/>
    </source>
</evidence>
<organism evidence="4 5">
    <name type="scientific">Paenisporosarcina quisquiliarum</name>
    <dbReference type="NCBI Taxonomy" id="365346"/>
    <lineage>
        <taxon>Bacteria</taxon>
        <taxon>Bacillati</taxon>
        <taxon>Bacillota</taxon>
        <taxon>Bacilli</taxon>
        <taxon>Bacillales</taxon>
        <taxon>Caryophanaceae</taxon>
        <taxon>Paenisporosarcina</taxon>
    </lineage>
</organism>
<reference evidence="4" key="1">
    <citation type="submission" date="2022-05" db="EMBL/GenBank/DDBJ databases">
        <authorList>
            <person name="Colautti A."/>
            <person name="Iacumin L."/>
        </authorList>
    </citation>
    <scope>NUCLEOTIDE SEQUENCE</scope>
    <source>
        <strain evidence="4">SK 55</strain>
    </source>
</reference>
<dbReference type="SMART" id="SM00028">
    <property type="entry name" value="TPR"/>
    <property type="match status" value="5"/>
</dbReference>
<gene>
    <name evidence="4" type="ORF">M9R32_01115</name>
</gene>
<dbReference type="SUPFAM" id="SSF48452">
    <property type="entry name" value="TPR-like"/>
    <property type="match status" value="2"/>
</dbReference>
<dbReference type="InterPro" id="IPR050498">
    <property type="entry name" value="Ycf3"/>
</dbReference>
<dbReference type="EMBL" id="JAMKBJ010000001">
    <property type="protein sequence ID" value="MCZ8535786.1"/>
    <property type="molecule type" value="Genomic_DNA"/>
</dbReference>
<proteinExistence type="predicted"/>
<feature type="repeat" description="TPR" evidence="3">
    <location>
        <begin position="100"/>
        <end position="133"/>
    </location>
</feature>
<keyword evidence="5" id="KW-1185">Reference proteome</keyword>
<evidence type="ECO:0000256" key="3">
    <source>
        <dbReference type="PROSITE-ProRule" id="PRU00339"/>
    </source>
</evidence>
<dbReference type="PANTHER" id="PTHR44858:SF1">
    <property type="entry name" value="UDP-N-ACETYLGLUCOSAMINE--PEPTIDE N-ACETYLGLUCOSAMINYLTRANSFERASE SPINDLY-RELATED"/>
    <property type="match status" value="1"/>
</dbReference>
<evidence type="ECO:0000313" key="4">
    <source>
        <dbReference type="EMBL" id="MCZ8535786.1"/>
    </source>
</evidence>
<dbReference type="InterPro" id="IPR019734">
    <property type="entry name" value="TPR_rpt"/>
</dbReference>
<protein>
    <submittedName>
        <fullName evidence="4">Tetratricopeptide repeat protein</fullName>
    </submittedName>
</protein>
<dbReference type="PANTHER" id="PTHR44858">
    <property type="entry name" value="TETRATRICOPEPTIDE REPEAT PROTEIN 6"/>
    <property type="match status" value="1"/>
</dbReference>
<dbReference type="AlphaFoldDB" id="A0A9X3RBZ5"/>
<evidence type="ECO:0000313" key="5">
    <source>
        <dbReference type="Proteomes" id="UP001152173"/>
    </source>
</evidence>
<evidence type="ECO:0000256" key="2">
    <source>
        <dbReference type="ARBA" id="ARBA00022803"/>
    </source>
</evidence>
<feature type="repeat" description="TPR" evidence="3">
    <location>
        <begin position="271"/>
        <end position="304"/>
    </location>
</feature>
<dbReference type="GO" id="GO:0009279">
    <property type="term" value="C:cell outer membrane"/>
    <property type="evidence" value="ECO:0007669"/>
    <property type="project" value="TreeGrafter"/>
</dbReference>
<dbReference type="GO" id="GO:0046813">
    <property type="term" value="P:receptor-mediated virion attachment to host cell"/>
    <property type="evidence" value="ECO:0007669"/>
    <property type="project" value="TreeGrafter"/>
</dbReference>
<accession>A0A9X3RBZ5</accession>
<sequence length="417" mass="48097">MEISQQFIEAIEAGDLQSVQSLIETLQLSSEPDAQYEIANMLVQAGYLKEGEQVLEHLQFLFPEEAQIKIDRAQVLMEIDEEDEALLLLTSIEEHEEEYPQALLSLADYYQMQGFYESAEQKINQALSILPGEPLLIFAKAELLLETGKYLEAARLYENLKNETDEIAGIRLSERLAEVYSAGAAYEDAIPFYEESLIDHVTPDLLFGYAYAAFQAGQYDLSVRKLNEVKTLDPDYFSAHLLLSQAYSMLEDHEQAYQAILEGLSRDEYDKELYLFAGKMALKLGKVREAEQHLRQAIALDPEYMEATLTLVSYLHNEERDQDVIELIEIISQNQDDWSALYPFAAEAYAKEENFERAYDFYSLAYTDHKEDPLFMEKYVYFLLEEGKREEALEIGKQLVLLQPHEERWQDLIESLS</sequence>
<comment type="caution">
    <text evidence="4">The sequence shown here is derived from an EMBL/GenBank/DDBJ whole genome shotgun (WGS) entry which is preliminary data.</text>
</comment>
<keyword evidence="2 3" id="KW-0802">TPR repeat</keyword>